<comment type="catalytic activity">
    <reaction evidence="6 9 10">
        <text>4-methyl-5-(2-phosphooxyethyl)-thiazole + 4-amino-2-methyl-5-(diphosphooxymethyl)pyrimidine + H(+) = thiamine phosphate + diphosphate</text>
        <dbReference type="Rhea" id="RHEA:22328"/>
        <dbReference type="ChEBI" id="CHEBI:15378"/>
        <dbReference type="ChEBI" id="CHEBI:33019"/>
        <dbReference type="ChEBI" id="CHEBI:37575"/>
        <dbReference type="ChEBI" id="CHEBI:57841"/>
        <dbReference type="ChEBI" id="CHEBI:58296"/>
        <dbReference type="EC" id="2.5.1.3"/>
    </reaction>
</comment>
<name>A0A356LD56_9BURK</name>
<comment type="caution">
    <text evidence="9">Lacks conserved residue(s) required for the propagation of feature annotation.</text>
</comment>
<evidence type="ECO:0000256" key="2">
    <source>
        <dbReference type="ARBA" id="ARBA00022679"/>
    </source>
</evidence>
<organism evidence="13 14">
    <name type="scientific">Advenella kashmirensis</name>
    <dbReference type="NCBI Taxonomy" id="310575"/>
    <lineage>
        <taxon>Bacteria</taxon>
        <taxon>Pseudomonadati</taxon>
        <taxon>Pseudomonadota</taxon>
        <taxon>Betaproteobacteria</taxon>
        <taxon>Burkholderiales</taxon>
        <taxon>Alcaligenaceae</taxon>
    </lineage>
</organism>
<sequence>MTAKTFPSGLYGITPEWHDAGRLQQAVALACEGGMRVLQWRQKTMPPEQSRDIAASLRAICRAAGVLFIVNDDWQLALELDADGVHLGKNDAAIATVRAQLQQRNQAPLLIGVSCYDSLELAGTAMQDQADYIAFGALFPSMVKPDAVHAPLSLFQAVRKPPGAQRKPAMVGIGGINRKNAHLAVEAGADSIAVITGLFGEPDIRSATAYYASLFDKRPSPSS</sequence>
<dbReference type="InterPro" id="IPR036206">
    <property type="entry name" value="ThiamineP_synth_sf"/>
</dbReference>
<feature type="binding site" evidence="9">
    <location>
        <begin position="195"/>
        <end position="196"/>
    </location>
    <ligand>
        <name>2-[(2R,5Z)-2-carboxy-4-methylthiazol-5(2H)-ylidene]ethyl phosphate</name>
        <dbReference type="ChEBI" id="CHEBI:62899"/>
    </ligand>
</feature>
<keyword evidence="2 9" id="KW-0808">Transferase</keyword>
<dbReference type="GO" id="GO:0009229">
    <property type="term" value="P:thiamine diphosphate biosynthetic process"/>
    <property type="evidence" value="ECO:0007669"/>
    <property type="project" value="UniProtKB-UniRule"/>
</dbReference>
<evidence type="ECO:0000256" key="6">
    <source>
        <dbReference type="ARBA" id="ARBA00047334"/>
    </source>
</evidence>
<evidence type="ECO:0000256" key="5">
    <source>
        <dbReference type="ARBA" id="ARBA00022977"/>
    </source>
</evidence>
<gene>
    <name evidence="9" type="primary">thiE</name>
    <name evidence="13" type="ORF">DD666_05760</name>
</gene>
<dbReference type="HAMAP" id="MF_00097">
    <property type="entry name" value="TMP_synthase"/>
    <property type="match status" value="1"/>
</dbReference>
<evidence type="ECO:0000313" key="13">
    <source>
        <dbReference type="EMBL" id="HBP28907.1"/>
    </source>
</evidence>
<dbReference type="CDD" id="cd00564">
    <property type="entry name" value="TMP_TenI"/>
    <property type="match status" value="1"/>
</dbReference>
<evidence type="ECO:0000256" key="3">
    <source>
        <dbReference type="ARBA" id="ARBA00022723"/>
    </source>
</evidence>
<accession>A0A356LD56</accession>
<feature type="binding site" evidence="9">
    <location>
        <position position="144"/>
    </location>
    <ligand>
        <name>4-amino-2-methyl-5-(diphosphooxymethyl)pyrimidine</name>
        <dbReference type="ChEBI" id="CHEBI:57841"/>
    </ligand>
</feature>
<feature type="binding site" evidence="9">
    <location>
        <position position="91"/>
    </location>
    <ligand>
        <name>Mg(2+)</name>
        <dbReference type="ChEBI" id="CHEBI:18420"/>
    </ligand>
</feature>
<reference evidence="13 14" key="1">
    <citation type="journal article" date="2018" name="Nat. Biotechnol.">
        <title>A standardized bacterial taxonomy based on genome phylogeny substantially revises the tree of life.</title>
        <authorList>
            <person name="Parks D.H."/>
            <person name="Chuvochina M."/>
            <person name="Waite D.W."/>
            <person name="Rinke C."/>
            <person name="Skarshewski A."/>
            <person name="Chaumeil P.A."/>
            <person name="Hugenholtz P."/>
        </authorList>
    </citation>
    <scope>NUCLEOTIDE SEQUENCE [LARGE SCALE GENOMIC DNA]</scope>
    <source>
        <strain evidence="13">UBA10707</strain>
    </source>
</reference>
<dbReference type="GO" id="GO:0000287">
    <property type="term" value="F:magnesium ion binding"/>
    <property type="evidence" value="ECO:0007669"/>
    <property type="project" value="UniProtKB-UniRule"/>
</dbReference>
<dbReference type="SUPFAM" id="SSF51391">
    <property type="entry name" value="Thiamin phosphate synthase"/>
    <property type="match status" value="1"/>
</dbReference>
<dbReference type="PANTHER" id="PTHR20857:SF15">
    <property type="entry name" value="THIAMINE-PHOSPHATE SYNTHASE"/>
    <property type="match status" value="1"/>
</dbReference>
<keyword evidence="3 9" id="KW-0479">Metal-binding</keyword>
<dbReference type="InterPro" id="IPR013785">
    <property type="entry name" value="Aldolase_TIM"/>
</dbReference>
<feature type="binding site" evidence="9">
    <location>
        <position position="175"/>
    </location>
    <ligand>
        <name>2-[(2R,5Z)-2-carboxy-4-methylthiazol-5(2H)-ylidene]ethyl phosphate</name>
        <dbReference type="ChEBI" id="CHEBI:62899"/>
    </ligand>
</feature>
<feature type="domain" description="Thiamine phosphate synthase/TenI" evidence="12">
    <location>
        <begin position="10"/>
        <end position="197"/>
    </location>
</feature>
<dbReference type="NCBIfam" id="TIGR00693">
    <property type="entry name" value="thiE"/>
    <property type="match status" value="1"/>
</dbReference>
<evidence type="ECO:0000256" key="9">
    <source>
        <dbReference type="HAMAP-Rule" id="MF_00097"/>
    </source>
</evidence>
<dbReference type="Proteomes" id="UP000264036">
    <property type="component" value="Unassembled WGS sequence"/>
</dbReference>
<comment type="pathway">
    <text evidence="1 9 11">Cofactor biosynthesis; thiamine diphosphate biosynthesis; thiamine phosphate from 4-amino-2-methyl-5-diphosphomethylpyrimidine and 4-methyl-5-(2-phosphoethyl)-thiazole: step 1/1.</text>
</comment>
<comment type="similarity">
    <text evidence="9 10">Belongs to the thiamine-phosphate synthase family.</text>
</comment>
<dbReference type="EMBL" id="DOEK01000008">
    <property type="protein sequence ID" value="HBP28907.1"/>
    <property type="molecule type" value="Genomic_DNA"/>
</dbReference>
<evidence type="ECO:0000256" key="4">
    <source>
        <dbReference type="ARBA" id="ARBA00022842"/>
    </source>
</evidence>
<comment type="catalytic activity">
    <reaction evidence="7 9 10">
        <text>2-(2-carboxy-4-methylthiazol-5-yl)ethyl phosphate + 4-amino-2-methyl-5-(diphosphooxymethyl)pyrimidine + 2 H(+) = thiamine phosphate + CO2 + diphosphate</text>
        <dbReference type="Rhea" id="RHEA:47848"/>
        <dbReference type="ChEBI" id="CHEBI:15378"/>
        <dbReference type="ChEBI" id="CHEBI:16526"/>
        <dbReference type="ChEBI" id="CHEBI:33019"/>
        <dbReference type="ChEBI" id="CHEBI:37575"/>
        <dbReference type="ChEBI" id="CHEBI:57841"/>
        <dbReference type="ChEBI" id="CHEBI:62890"/>
        <dbReference type="EC" id="2.5.1.3"/>
    </reaction>
</comment>
<dbReference type="InterPro" id="IPR022998">
    <property type="entry name" value="ThiamineP_synth_TenI"/>
</dbReference>
<dbReference type="Gene3D" id="3.20.20.70">
    <property type="entry name" value="Aldolase class I"/>
    <property type="match status" value="1"/>
</dbReference>
<feature type="binding site" evidence="9">
    <location>
        <begin position="39"/>
        <end position="43"/>
    </location>
    <ligand>
        <name>4-amino-2-methyl-5-(diphosphooxymethyl)pyrimidine</name>
        <dbReference type="ChEBI" id="CHEBI:57841"/>
    </ligand>
</feature>
<proteinExistence type="inferred from homology"/>
<feature type="binding site" evidence="9">
    <location>
        <position position="72"/>
    </location>
    <ligand>
        <name>Mg(2+)</name>
        <dbReference type="ChEBI" id="CHEBI:18420"/>
    </ligand>
</feature>
<dbReference type="GO" id="GO:0004789">
    <property type="term" value="F:thiamine-phosphate diphosphorylase activity"/>
    <property type="evidence" value="ECO:0007669"/>
    <property type="project" value="UniProtKB-UniRule"/>
</dbReference>
<dbReference type="InterPro" id="IPR034291">
    <property type="entry name" value="TMP_synthase"/>
</dbReference>
<feature type="binding site" evidence="9">
    <location>
        <position position="114"/>
    </location>
    <ligand>
        <name>4-amino-2-methyl-5-(diphosphooxymethyl)pyrimidine</name>
        <dbReference type="ChEBI" id="CHEBI:57841"/>
    </ligand>
</feature>
<dbReference type="PANTHER" id="PTHR20857">
    <property type="entry name" value="THIAMINE-PHOSPHATE PYROPHOSPHORYLASE"/>
    <property type="match status" value="1"/>
</dbReference>
<dbReference type="EC" id="2.5.1.3" evidence="9"/>
<evidence type="ECO:0000313" key="14">
    <source>
        <dbReference type="Proteomes" id="UP000264036"/>
    </source>
</evidence>
<evidence type="ECO:0000256" key="1">
    <source>
        <dbReference type="ARBA" id="ARBA00005165"/>
    </source>
</evidence>
<evidence type="ECO:0000256" key="7">
    <source>
        <dbReference type="ARBA" id="ARBA00047851"/>
    </source>
</evidence>
<keyword evidence="4 9" id="KW-0460">Magnesium</keyword>
<feature type="binding site" evidence="9">
    <location>
        <position position="71"/>
    </location>
    <ligand>
        <name>4-amino-2-methyl-5-(diphosphooxymethyl)pyrimidine</name>
        <dbReference type="ChEBI" id="CHEBI:57841"/>
    </ligand>
</feature>
<dbReference type="GO" id="GO:0005737">
    <property type="term" value="C:cytoplasm"/>
    <property type="evidence" value="ECO:0007669"/>
    <property type="project" value="TreeGrafter"/>
</dbReference>
<comment type="catalytic activity">
    <reaction evidence="8 9 10">
        <text>2-[(2R,5Z)-2-carboxy-4-methylthiazol-5(2H)-ylidene]ethyl phosphate + 4-amino-2-methyl-5-(diphosphooxymethyl)pyrimidine + 2 H(+) = thiamine phosphate + CO2 + diphosphate</text>
        <dbReference type="Rhea" id="RHEA:47844"/>
        <dbReference type="ChEBI" id="CHEBI:15378"/>
        <dbReference type="ChEBI" id="CHEBI:16526"/>
        <dbReference type="ChEBI" id="CHEBI:33019"/>
        <dbReference type="ChEBI" id="CHEBI:37575"/>
        <dbReference type="ChEBI" id="CHEBI:57841"/>
        <dbReference type="ChEBI" id="CHEBI:62899"/>
        <dbReference type="EC" id="2.5.1.3"/>
    </reaction>
</comment>
<comment type="cofactor">
    <cofactor evidence="9">
        <name>Mg(2+)</name>
        <dbReference type="ChEBI" id="CHEBI:18420"/>
    </cofactor>
    <text evidence="9">Binds 1 Mg(2+) ion per subunit.</text>
</comment>
<dbReference type="GO" id="GO:0009228">
    <property type="term" value="P:thiamine biosynthetic process"/>
    <property type="evidence" value="ECO:0007669"/>
    <property type="project" value="UniProtKB-KW"/>
</dbReference>
<comment type="function">
    <text evidence="9">Condenses 4-methyl-5-(beta-hydroxyethyl)thiazole monophosphate (THZ-P) and 2-methyl-4-amino-5-hydroxymethyl pyrimidine pyrophosphate (HMP-PP) to form thiamine monophosphate (TMP).</text>
</comment>
<dbReference type="AlphaFoldDB" id="A0A356LD56"/>
<comment type="caution">
    <text evidence="13">The sequence shown here is derived from an EMBL/GenBank/DDBJ whole genome shotgun (WGS) entry which is preliminary data.</text>
</comment>
<evidence type="ECO:0000256" key="8">
    <source>
        <dbReference type="ARBA" id="ARBA00047883"/>
    </source>
</evidence>
<keyword evidence="5 9" id="KW-0784">Thiamine biosynthesis</keyword>
<protein>
    <recommendedName>
        <fullName evidence="9">Thiamine-phosphate synthase</fullName>
        <shortName evidence="9">TP synthase</shortName>
        <shortName evidence="9">TPS</shortName>
        <ecNumber evidence="9">2.5.1.3</ecNumber>
    </recommendedName>
    <alternativeName>
        <fullName evidence="9">Thiamine-phosphate pyrophosphorylase</fullName>
        <shortName evidence="9">TMP pyrophosphorylase</shortName>
        <shortName evidence="9">TMP-PPase</shortName>
    </alternativeName>
</protein>
<evidence type="ECO:0000256" key="11">
    <source>
        <dbReference type="RuleBase" id="RU004253"/>
    </source>
</evidence>
<dbReference type="Pfam" id="PF02581">
    <property type="entry name" value="TMP-TENI"/>
    <property type="match status" value="1"/>
</dbReference>
<dbReference type="UniPathway" id="UPA00060">
    <property type="reaction ID" value="UER00141"/>
</dbReference>
<evidence type="ECO:0000256" key="10">
    <source>
        <dbReference type="RuleBase" id="RU003826"/>
    </source>
</evidence>
<evidence type="ECO:0000259" key="12">
    <source>
        <dbReference type="Pfam" id="PF02581"/>
    </source>
</evidence>